<evidence type="ECO:0000259" key="3">
    <source>
        <dbReference type="Pfam" id="PF04059"/>
    </source>
</evidence>
<organism evidence="4 5">
    <name type="scientific">Mucor flavus</name>
    <dbReference type="NCBI Taxonomy" id="439312"/>
    <lineage>
        <taxon>Eukaryota</taxon>
        <taxon>Fungi</taxon>
        <taxon>Fungi incertae sedis</taxon>
        <taxon>Mucoromycota</taxon>
        <taxon>Mucoromycotina</taxon>
        <taxon>Mucoromycetes</taxon>
        <taxon>Mucorales</taxon>
        <taxon>Mucorineae</taxon>
        <taxon>Mucoraceae</taxon>
        <taxon>Mucor</taxon>
    </lineage>
</organism>
<feature type="region of interest" description="Disordered" evidence="2">
    <location>
        <begin position="236"/>
        <end position="267"/>
    </location>
</feature>
<dbReference type="EMBL" id="BAABUK010000016">
    <property type="protein sequence ID" value="GAA5813193.1"/>
    <property type="molecule type" value="Genomic_DNA"/>
</dbReference>
<dbReference type="Pfam" id="PF04059">
    <property type="entry name" value="RRM_2"/>
    <property type="match status" value="1"/>
</dbReference>
<dbReference type="SUPFAM" id="SSF54928">
    <property type="entry name" value="RNA-binding domain, RBD"/>
    <property type="match status" value="2"/>
</dbReference>
<sequence length="433" mass="50037">MWNNTSFSLLDFTLCPWQAPFHNIGPEDYDNPSNYLSDKPTRLISIYNRQAMFHKEDALFEELKLLGEVNEIVTGLSTDLTIVSYFKLEDAQKAIDFINEKNRTTFMVNFVKPCVLKKEHNQNLFITSTMSILKESDYREHLSKFGRISSSSEATISFNTKLINIEFDDERVSQKLILKLNNGIKYKIFKCDDDRALCSCYSAARKDSLAIRRPSKTQKTFDVKQNEPFSFFSSDPFSSGSDTNSTSTVVSLPEPNTTPPIISTPKEKSNELDLEQIANGNDFRTTFMIRNIPNKYSQQMLIKSINETHANTYDFLYLRMDFKNKCNVGYAFINFINEKSVLSFSKQRVGKKWEFFNSDKRCDLSYAEIQGTEALVRKFKNSQVMKENEAYRPKLFYSSGPNIGQEEPFSSRSKANPSHHSRRRHNKKHAQKS</sequence>
<evidence type="ECO:0000256" key="1">
    <source>
        <dbReference type="ARBA" id="ARBA00022884"/>
    </source>
</evidence>
<evidence type="ECO:0000313" key="5">
    <source>
        <dbReference type="Proteomes" id="UP001473302"/>
    </source>
</evidence>
<feature type="domain" description="Mei2-like C-terminal RNA recognition motif" evidence="3">
    <location>
        <begin position="284"/>
        <end position="380"/>
    </location>
</feature>
<comment type="caution">
    <text evidence="4">The sequence shown here is derived from an EMBL/GenBank/DDBJ whole genome shotgun (WGS) entry which is preliminary data.</text>
</comment>
<keyword evidence="5" id="KW-1185">Reference proteome</keyword>
<feature type="region of interest" description="Disordered" evidence="2">
    <location>
        <begin position="395"/>
        <end position="433"/>
    </location>
</feature>
<dbReference type="Proteomes" id="UP001473302">
    <property type="component" value="Unassembled WGS sequence"/>
</dbReference>
<keyword evidence="1" id="KW-0694">RNA-binding</keyword>
<evidence type="ECO:0000313" key="4">
    <source>
        <dbReference type="EMBL" id="GAA5813193.1"/>
    </source>
</evidence>
<accession>A0ABP9Z268</accession>
<reference evidence="4 5" key="1">
    <citation type="submission" date="2024-04" db="EMBL/GenBank/DDBJ databases">
        <title>genome sequences of Mucor flavus KT1a and Helicostylum pulchrum KT1b strains isolated from the surface of a dry-aged beef.</title>
        <authorList>
            <person name="Toyotome T."/>
            <person name="Hosono M."/>
            <person name="Torimaru M."/>
            <person name="Fukuda K."/>
            <person name="Mikami N."/>
        </authorList>
    </citation>
    <scope>NUCLEOTIDE SEQUENCE [LARGE SCALE GENOMIC DNA]</scope>
    <source>
        <strain evidence="4 5">KT1a</strain>
    </source>
</reference>
<gene>
    <name evidence="4" type="ORF">MFLAVUS_006667</name>
</gene>
<protein>
    <recommendedName>
        <fullName evidence="3">Mei2-like C-terminal RNA recognition motif domain-containing protein</fullName>
    </recommendedName>
</protein>
<name>A0ABP9Z268_9FUNG</name>
<proteinExistence type="predicted"/>
<dbReference type="InterPro" id="IPR007201">
    <property type="entry name" value="Mei2-like_Rrm_C"/>
</dbReference>
<dbReference type="InterPro" id="IPR035979">
    <property type="entry name" value="RBD_domain_sf"/>
</dbReference>
<evidence type="ECO:0000256" key="2">
    <source>
        <dbReference type="SAM" id="MobiDB-lite"/>
    </source>
</evidence>
<feature type="compositionally biased region" description="Basic residues" evidence="2">
    <location>
        <begin position="417"/>
        <end position="433"/>
    </location>
</feature>
<dbReference type="PANTHER" id="PTHR23189">
    <property type="entry name" value="RNA RECOGNITION MOTIF-CONTAINING"/>
    <property type="match status" value="1"/>
</dbReference>